<dbReference type="SMART" id="SM00344">
    <property type="entry name" value="HTH_ASNC"/>
    <property type="match status" value="1"/>
</dbReference>
<dbReference type="GO" id="GO:0043565">
    <property type="term" value="F:sequence-specific DNA binding"/>
    <property type="evidence" value="ECO:0007669"/>
    <property type="project" value="InterPro"/>
</dbReference>
<dbReference type="InterPro" id="IPR000485">
    <property type="entry name" value="AsnC-type_HTH_dom"/>
</dbReference>
<keyword evidence="3" id="KW-0010">Activator</keyword>
<dbReference type="Gene3D" id="1.10.10.10">
    <property type="entry name" value="Winged helix-like DNA-binding domain superfamily/Winged helix DNA-binding domain"/>
    <property type="match status" value="1"/>
</dbReference>
<dbReference type="InterPro" id="IPR011991">
    <property type="entry name" value="ArsR-like_HTH"/>
</dbReference>
<reference evidence="6 7" key="1">
    <citation type="submission" date="2019-03" db="EMBL/GenBank/DDBJ databases">
        <title>Genomic Encyclopedia of Type Strains, Phase IV (KMG-IV): sequencing the most valuable type-strain genomes for metagenomic binning, comparative biology and taxonomic classification.</title>
        <authorList>
            <person name="Goeker M."/>
        </authorList>
    </citation>
    <scope>NUCLEOTIDE SEQUENCE [LARGE SCALE GENOMIC DNA]</scope>
    <source>
        <strain evidence="6 7">DSM 24591</strain>
    </source>
</reference>
<evidence type="ECO:0000259" key="5">
    <source>
        <dbReference type="PROSITE" id="PS50956"/>
    </source>
</evidence>
<keyword evidence="4" id="KW-0804">Transcription</keyword>
<organism evidence="6 7">
    <name type="scientific">Paralcaligenes ureilyticus</name>
    <dbReference type="NCBI Taxonomy" id="627131"/>
    <lineage>
        <taxon>Bacteria</taxon>
        <taxon>Pseudomonadati</taxon>
        <taxon>Pseudomonadota</taxon>
        <taxon>Betaproteobacteria</taxon>
        <taxon>Burkholderiales</taxon>
        <taxon>Alcaligenaceae</taxon>
        <taxon>Paralcaligenes</taxon>
    </lineage>
</organism>
<dbReference type="Pfam" id="PF13412">
    <property type="entry name" value="HTH_24"/>
    <property type="match status" value="1"/>
</dbReference>
<dbReference type="PROSITE" id="PS50956">
    <property type="entry name" value="HTH_ASNC_2"/>
    <property type="match status" value="1"/>
</dbReference>
<dbReference type="InterPro" id="IPR036388">
    <property type="entry name" value="WH-like_DNA-bd_sf"/>
</dbReference>
<protein>
    <submittedName>
        <fullName evidence="6">AsnC family transcriptional regulator</fullName>
    </submittedName>
</protein>
<dbReference type="InterPro" id="IPR019887">
    <property type="entry name" value="Tscrpt_reg_AsnC/Lrp_C"/>
</dbReference>
<dbReference type="GO" id="GO:0006355">
    <property type="term" value="P:regulation of DNA-templated transcription"/>
    <property type="evidence" value="ECO:0007669"/>
    <property type="project" value="UniProtKB-ARBA"/>
</dbReference>
<keyword evidence="1" id="KW-0805">Transcription regulation</keyword>
<dbReference type="EMBL" id="SMAJ01000024">
    <property type="protein sequence ID" value="TCT01480.1"/>
    <property type="molecule type" value="Genomic_DNA"/>
</dbReference>
<dbReference type="GO" id="GO:0005829">
    <property type="term" value="C:cytosol"/>
    <property type="evidence" value="ECO:0007669"/>
    <property type="project" value="TreeGrafter"/>
</dbReference>
<dbReference type="CDD" id="cd00090">
    <property type="entry name" value="HTH_ARSR"/>
    <property type="match status" value="1"/>
</dbReference>
<evidence type="ECO:0000256" key="3">
    <source>
        <dbReference type="ARBA" id="ARBA00023159"/>
    </source>
</evidence>
<dbReference type="InterPro" id="IPR019888">
    <property type="entry name" value="Tscrpt_reg_AsnC-like"/>
</dbReference>
<comment type="caution">
    <text evidence="6">The sequence shown here is derived from an EMBL/GenBank/DDBJ whole genome shotgun (WGS) entry which is preliminary data.</text>
</comment>
<proteinExistence type="predicted"/>
<evidence type="ECO:0000313" key="7">
    <source>
        <dbReference type="Proteomes" id="UP000295525"/>
    </source>
</evidence>
<dbReference type="PANTHER" id="PTHR30154:SF0">
    <property type="entry name" value="LEUCINE-RESPONSIVE REGULATORY PROTEIN"/>
    <property type="match status" value="1"/>
</dbReference>
<name>A0A4R3LM96_9BURK</name>
<keyword evidence="7" id="KW-1185">Reference proteome</keyword>
<dbReference type="PRINTS" id="PR00033">
    <property type="entry name" value="HTHASNC"/>
</dbReference>
<accession>A0A4R3LM96</accession>
<dbReference type="PROSITE" id="PS00519">
    <property type="entry name" value="HTH_ASNC_1"/>
    <property type="match status" value="1"/>
</dbReference>
<dbReference type="GO" id="GO:0043201">
    <property type="term" value="P:response to L-leucine"/>
    <property type="evidence" value="ECO:0007669"/>
    <property type="project" value="TreeGrafter"/>
</dbReference>
<dbReference type="PANTHER" id="PTHR30154">
    <property type="entry name" value="LEUCINE-RESPONSIVE REGULATORY PROTEIN"/>
    <property type="match status" value="1"/>
</dbReference>
<dbReference type="FunFam" id="1.10.10.10:FF:000186">
    <property type="entry name" value="AsnC family transcriptional regulator"/>
    <property type="match status" value="1"/>
</dbReference>
<dbReference type="GO" id="GO:0006524">
    <property type="term" value="P:alanine catabolic process"/>
    <property type="evidence" value="ECO:0007669"/>
    <property type="project" value="TreeGrafter"/>
</dbReference>
<keyword evidence="2" id="KW-0238">DNA-binding</keyword>
<dbReference type="Gene3D" id="3.30.70.920">
    <property type="match status" value="1"/>
</dbReference>
<dbReference type="SUPFAM" id="SSF54909">
    <property type="entry name" value="Dimeric alpha+beta barrel"/>
    <property type="match status" value="1"/>
</dbReference>
<dbReference type="Proteomes" id="UP000295525">
    <property type="component" value="Unassembled WGS sequence"/>
</dbReference>
<dbReference type="InterPro" id="IPR011008">
    <property type="entry name" value="Dimeric_a/b-barrel"/>
</dbReference>
<evidence type="ECO:0000313" key="6">
    <source>
        <dbReference type="EMBL" id="TCT01480.1"/>
    </source>
</evidence>
<dbReference type="SUPFAM" id="SSF46785">
    <property type="entry name" value="Winged helix' DNA-binding domain"/>
    <property type="match status" value="1"/>
</dbReference>
<dbReference type="AlphaFoldDB" id="A0A4R3LM96"/>
<feature type="domain" description="HTH asnC-type" evidence="5">
    <location>
        <begin position="25"/>
        <end position="88"/>
    </location>
</feature>
<sequence>MLASGRDPAYWREVLRVQRYPVHALDRLDRHILDLLQRDGRMSMTELAEAVGLTVTPCIERVKRLERDGVITGYHAHVSPVALDAGLLVFVEISMSSKSDRTFDDFRREVLYIPHVLECHLVSGDFDYMLKARIKEIGQYRTLLGDILLRLPGVTQTKSCVVMEEIKETLFIAAQK</sequence>
<evidence type="ECO:0000256" key="1">
    <source>
        <dbReference type="ARBA" id="ARBA00023015"/>
    </source>
</evidence>
<dbReference type="Pfam" id="PF01037">
    <property type="entry name" value="AsnC_trans_reg"/>
    <property type="match status" value="1"/>
</dbReference>
<dbReference type="InterPro" id="IPR036390">
    <property type="entry name" value="WH_DNA-bd_sf"/>
</dbReference>
<evidence type="ECO:0000256" key="2">
    <source>
        <dbReference type="ARBA" id="ARBA00023125"/>
    </source>
</evidence>
<gene>
    <name evidence="6" type="ORF">EDC26_12415</name>
</gene>
<dbReference type="InterPro" id="IPR019885">
    <property type="entry name" value="Tscrpt_reg_HTH_AsnC-type_CS"/>
</dbReference>
<evidence type="ECO:0000256" key="4">
    <source>
        <dbReference type="ARBA" id="ARBA00023163"/>
    </source>
</evidence>